<feature type="compositionally biased region" description="Low complexity" evidence="12">
    <location>
        <begin position="399"/>
        <end position="416"/>
    </location>
</feature>
<dbReference type="PROSITE" id="PS50213">
    <property type="entry name" value="FAS1"/>
    <property type="match status" value="2"/>
</dbReference>
<dbReference type="SUPFAM" id="SSF82153">
    <property type="entry name" value="FAS1 domain"/>
    <property type="match status" value="2"/>
</dbReference>
<dbReference type="InterPro" id="IPR000782">
    <property type="entry name" value="FAS1_domain"/>
</dbReference>
<dbReference type="Proteomes" id="UP001359559">
    <property type="component" value="Unassembled WGS sequence"/>
</dbReference>
<comment type="subcellular location">
    <subcellularLocation>
        <location evidence="1">Cell membrane</location>
        <topology evidence="1">Lipid-anchor</topology>
        <topology evidence="1">GPI-anchor</topology>
    </subcellularLocation>
</comment>
<dbReference type="FunFam" id="2.30.180.10:FF:000008">
    <property type="entry name" value="Fasciclin-like arabinogalactan protein 10"/>
    <property type="match status" value="1"/>
</dbReference>
<dbReference type="GO" id="GO:0048367">
    <property type="term" value="P:shoot system development"/>
    <property type="evidence" value="ECO:0007669"/>
    <property type="project" value="TreeGrafter"/>
</dbReference>
<comment type="function">
    <text evidence="11">May be a cell surface adhesion protein.</text>
</comment>
<accession>A0AAN9JQ53</accession>
<keyword evidence="3" id="KW-1003">Cell membrane</keyword>
<dbReference type="Gene3D" id="2.30.180.10">
    <property type="entry name" value="FAS1 domain"/>
    <property type="match status" value="2"/>
</dbReference>
<evidence type="ECO:0000256" key="9">
    <source>
        <dbReference type="ARBA" id="ARBA00023180"/>
    </source>
</evidence>
<keyword evidence="13" id="KW-1133">Transmembrane helix</keyword>
<dbReference type="EMBL" id="JAYKXN010000003">
    <property type="protein sequence ID" value="KAK7302279.1"/>
    <property type="molecule type" value="Genomic_DNA"/>
</dbReference>
<organism evidence="16 17">
    <name type="scientific">Clitoria ternatea</name>
    <name type="common">Butterfly pea</name>
    <dbReference type="NCBI Taxonomy" id="43366"/>
    <lineage>
        <taxon>Eukaryota</taxon>
        <taxon>Viridiplantae</taxon>
        <taxon>Streptophyta</taxon>
        <taxon>Embryophyta</taxon>
        <taxon>Tracheophyta</taxon>
        <taxon>Spermatophyta</taxon>
        <taxon>Magnoliopsida</taxon>
        <taxon>eudicotyledons</taxon>
        <taxon>Gunneridae</taxon>
        <taxon>Pentapetalae</taxon>
        <taxon>rosids</taxon>
        <taxon>fabids</taxon>
        <taxon>Fabales</taxon>
        <taxon>Fabaceae</taxon>
        <taxon>Papilionoideae</taxon>
        <taxon>50 kb inversion clade</taxon>
        <taxon>NPAAA clade</taxon>
        <taxon>indigoferoid/millettioid clade</taxon>
        <taxon>Phaseoleae</taxon>
        <taxon>Clitoria</taxon>
    </lineage>
</organism>
<feature type="transmembrane region" description="Helical" evidence="13">
    <location>
        <begin position="435"/>
        <end position="452"/>
    </location>
</feature>
<protein>
    <recommendedName>
        <fullName evidence="15">FAS1 domain-containing protein</fullName>
    </recommendedName>
</protein>
<dbReference type="InterPro" id="IPR036378">
    <property type="entry name" value="FAS1_dom_sf"/>
</dbReference>
<keyword evidence="4" id="KW-0336">GPI-anchor</keyword>
<evidence type="ECO:0000256" key="8">
    <source>
        <dbReference type="ARBA" id="ARBA00023136"/>
    </source>
</evidence>
<feature type="domain" description="FAS1" evidence="15">
    <location>
        <begin position="221"/>
        <end position="361"/>
    </location>
</feature>
<feature type="domain" description="FAS1" evidence="15">
    <location>
        <begin position="60"/>
        <end position="208"/>
    </location>
</feature>
<name>A0AAN9JQ53_CLITE</name>
<comment type="caution">
    <text evidence="16">The sequence shown here is derived from an EMBL/GenBank/DDBJ whole genome shotgun (WGS) entry which is preliminary data.</text>
</comment>
<evidence type="ECO:0000313" key="17">
    <source>
        <dbReference type="Proteomes" id="UP001359559"/>
    </source>
</evidence>
<dbReference type="Pfam" id="PF02469">
    <property type="entry name" value="Fasciclin"/>
    <property type="match status" value="2"/>
</dbReference>
<proteinExistence type="inferred from homology"/>
<dbReference type="PANTHER" id="PTHR32382">
    <property type="entry name" value="FASCICLIN-LIKE ARABINOGALACTAN PROTEIN"/>
    <property type="match status" value="1"/>
</dbReference>
<evidence type="ECO:0000256" key="12">
    <source>
        <dbReference type="SAM" id="MobiDB-lite"/>
    </source>
</evidence>
<dbReference type="FunFam" id="2.30.180.10:FF:000010">
    <property type="entry name" value="Fasciclin-like arabinogalactan protein 2"/>
    <property type="match status" value="1"/>
</dbReference>
<keyword evidence="10" id="KW-0449">Lipoprotein</keyword>
<keyword evidence="7" id="KW-0654">Proteoglycan</keyword>
<dbReference type="GO" id="GO:0098552">
    <property type="term" value="C:side of membrane"/>
    <property type="evidence" value="ECO:0007669"/>
    <property type="project" value="UniProtKB-KW"/>
</dbReference>
<gene>
    <name evidence="16" type="ORF">RJT34_13165</name>
</gene>
<evidence type="ECO:0000256" key="2">
    <source>
        <dbReference type="ARBA" id="ARBA00007843"/>
    </source>
</evidence>
<keyword evidence="6" id="KW-0677">Repeat</keyword>
<evidence type="ECO:0000256" key="1">
    <source>
        <dbReference type="ARBA" id="ARBA00004609"/>
    </source>
</evidence>
<evidence type="ECO:0000256" key="5">
    <source>
        <dbReference type="ARBA" id="ARBA00022729"/>
    </source>
</evidence>
<dbReference type="GO" id="GO:0005886">
    <property type="term" value="C:plasma membrane"/>
    <property type="evidence" value="ECO:0007669"/>
    <property type="project" value="UniProtKB-SubCell"/>
</dbReference>
<feature type="signal peptide" evidence="14">
    <location>
        <begin position="1"/>
        <end position="22"/>
    </location>
</feature>
<evidence type="ECO:0000259" key="15">
    <source>
        <dbReference type="PROSITE" id="PS50213"/>
    </source>
</evidence>
<sequence>MLLKYLFCFSFTLHSTPSTVTARSRSPFEPSRMQQLRPTNLAALTAALLLLHLTPTLTNAHNITRILEKHPEFSTFNHYLTLTHLAPEINGKTTITVCAVDNAAMNDLLSKHPSIYTIKNILSLHVLLDYFGAKKLHQITNGTALAATMYQATGTAPGSSGFVNITDLRGGKVGFGAENNDGTLSANFVKSVEEIPYNISVIQISKVLPSAAAEAPTPAPSQQNLTNILSKHGCKVFADTLTANPDALSTFTDNLDGGLTVFCPVDDAFKSFLPKFKNLTASGKTALLEFHGVPVYQSISMLKSNNGLQNTLATDGANKFDFTVQNDGEKVTLKTKASTAKITDTIFDEQPFAAFAIDKVLLPKELFKASAPAPAPAPEPVAADAPAPAKKKTKKKAPDAPAADSSSDAPADSPDAAADDSADDSSGAVRFGARYVSFSVFAALAFVYGFALM</sequence>
<keyword evidence="17" id="KW-1185">Reference proteome</keyword>
<feature type="chain" id="PRO_5043004007" description="FAS1 domain-containing protein" evidence="14">
    <location>
        <begin position="23"/>
        <end position="453"/>
    </location>
</feature>
<evidence type="ECO:0000256" key="7">
    <source>
        <dbReference type="ARBA" id="ARBA00022974"/>
    </source>
</evidence>
<feature type="region of interest" description="Disordered" evidence="12">
    <location>
        <begin position="372"/>
        <end position="426"/>
    </location>
</feature>
<evidence type="ECO:0000256" key="10">
    <source>
        <dbReference type="ARBA" id="ARBA00023288"/>
    </source>
</evidence>
<dbReference type="PANTHER" id="PTHR32382:SF4">
    <property type="entry name" value="FASCICLIN-LIKE ARABINOGALACTAN PROTEIN 1"/>
    <property type="match status" value="1"/>
</dbReference>
<keyword evidence="8 13" id="KW-0472">Membrane</keyword>
<dbReference type="SMART" id="SM00554">
    <property type="entry name" value="FAS1"/>
    <property type="match status" value="2"/>
</dbReference>
<dbReference type="AlphaFoldDB" id="A0AAN9JQ53"/>
<evidence type="ECO:0000256" key="13">
    <source>
        <dbReference type="SAM" id="Phobius"/>
    </source>
</evidence>
<keyword evidence="9" id="KW-0325">Glycoprotein</keyword>
<comment type="similarity">
    <text evidence="2">Belongs to the fasciclin-like AGP family.</text>
</comment>
<dbReference type="InterPro" id="IPR033254">
    <property type="entry name" value="Plant_FLA"/>
</dbReference>
<evidence type="ECO:0000256" key="11">
    <source>
        <dbReference type="ARBA" id="ARBA00024686"/>
    </source>
</evidence>
<evidence type="ECO:0000256" key="14">
    <source>
        <dbReference type="SAM" id="SignalP"/>
    </source>
</evidence>
<reference evidence="16 17" key="1">
    <citation type="submission" date="2024-01" db="EMBL/GenBank/DDBJ databases">
        <title>The genomes of 5 underutilized Papilionoideae crops provide insights into root nodulation and disease resistance.</title>
        <authorList>
            <person name="Yuan L."/>
        </authorList>
    </citation>
    <scope>NUCLEOTIDE SEQUENCE [LARGE SCALE GENOMIC DNA]</scope>
    <source>
        <strain evidence="16">LY-2023</strain>
        <tissue evidence="16">Leaf</tissue>
    </source>
</reference>
<evidence type="ECO:0000256" key="6">
    <source>
        <dbReference type="ARBA" id="ARBA00022737"/>
    </source>
</evidence>
<evidence type="ECO:0000256" key="4">
    <source>
        <dbReference type="ARBA" id="ARBA00022622"/>
    </source>
</evidence>
<keyword evidence="13" id="KW-0812">Transmembrane</keyword>
<dbReference type="GO" id="GO:0048364">
    <property type="term" value="P:root development"/>
    <property type="evidence" value="ECO:0007669"/>
    <property type="project" value="TreeGrafter"/>
</dbReference>
<evidence type="ECO:0000256" key="3">
    <source>
        <dbReference type="ARBA" id="ARBA00022475"/>
    </source>
</evidence>
<evidence type="ECO:0000313" key="16">
    <source>
        <dbReference type="EMBL" id="KAK7302279.1"/>
    </source>
</evidence>
<keyword evidence="5 14" id="KW-0732">Signal</keyword>